<organism evidence="1 2">
    <name type="scientific">Roseburia zhanii</name>
    <dbReference type="NCBI Taxonomy" id="2763064"/>
    <lineage>
        <taxon>Bacteria</taxon>
        <taxon>Bacillati</taxon>
        <taxon>Bacillota</taxon>
        <taxon>Clostridia</taxon>
        <taxon>Lachnospirales</taxon>
        <taxon>Lachnospiraceae</taxon>
        <taxon>Roseburia</taxon>
    </lineage>
</organism>
<name>A0A923LQL1_9FIRM</name>
<dbReference type="RefSeq" id="WP_186866869.1">
    <property type="nucleotide sequence ID" value="NZ_JACOPH010000005.1"/>
</dbReference>
<dbReference type="Proteomes" id="UP000606720">
    <property type="component" value="Unassembled WGS sequence"/>
</dbReference>
<dbReference type="InterPro" id="IPR043779">
    <property type="entry name" value="DUF5721"/>
</dbReference>
<dbReference type="EMBL" id="JACOPH010000005">
    <property type="protein sequence ID" value="MBC5714118.1"/>
    <property type="molecule type" value="Genomic_DNA"/>
</dbReference>
<comment type="caution">
    <text evidence="1">The sequence shown here is derived from an EMBL/GenBank/DDBJ whole genome shotgun (WGS) entry which is preliminary data.</text>
</comment>
<proteinExistence type="predicted"/>
<dbReference type="Pfam" id="PF18988">
    <property type="entry name" value="DUF5721"/>
    <property type="match status" value="1"/>
</dbReference>
<gene>
    <name evidence="1" type="ORF">H8S17_07840</name>
</gene>
<reference evidence="1" key="1">
    <citation type="submission" date="2020-08" db="EMBL/GenBank/DDBJ databases">
        <title>Genome public.</title>
        <authorList>
            <person name="Liu C."/>
            <person name="Sun Q."/>
        </authorList>
    </citation>
    <scope>NUCLEOTIDE SEQUENCE</scope>
    <source>
        <strain evidence="1">BX1005</strain>
    </source>
</reference>
<evidence type="ECO:0000313" key="1">
    <source>
        <dbReference type="EMBL" id="MBC5714118.1"/>
    </source>
</evidence>
<protein>
    <submittedName>
        <fullName evidence="1">Uncharacterized protein</fullName>
    </submittedName>
</protein>
<evidence type="ECO:0000313" key="2">
    <source>
        <dbReference type="Proteomes" id="UP000606720"/>
    </source>
</evidence>
<sequence>MIALKLTDKKAFMNQLLCTEVFDHFLLAEATVTKDAAFTIDGHFNASFYSAEELEDEGLADCKILPYARLRPICYQLIRGKHTPVSFKFILMLSPENMANTLARSASGFTPNDIKGILINITFQNGQLLLTTGISYAAFSTTHTLDHEWDAMIQRFLRKNEISYEELS</sequence>
<keyword evidence="2" id="KW-1185">Reference proteome</keyword>
<dbReference type="AlphaFoldDB" id="A0A923LQL1"/>
<accession>A0A923LQL1</accession>